<protein>
    <submittedName>
        <fullName evidence="1">Uncharacterized protein</fullName>
    </submittedName>
</protein>
<keyword evidence="2" id="KW-1185">Reference proteome</keyword>
<gene>
    <name evidence="1" type="ORF">EI427_24255</name>
</gene>
<name>A0A3Q9FRD2_9BACT</name>
<dbReference type="Proteomes" id="UP000267268">
    <property type="component" value="Chromosome 2"/>
</dbReference>
<organism evidence="1 2">
    <name type="scientific">Flammeovirga pectinis</name>
    <dbReference type="NCBI Taxonomy" id="2494373"/>
    <lineage>
        <taxon>Bacteria</taxon>
        <taxon>Pseudomonadati</taxon>
        <taxon>Bacteroidota</taxon>
        <taxon>Cytophagia</taxon>
        <taxon>Cytophagales</taxon>
        <taxon>Flammeovirgaceae</taxon>
        <taxon>Flammeovirga</taxon>
    </lineage>
</organism>
<dbReference type="EMBL" id="CP034563">
    <property type="protein sequence ID" value="AZQ65330.1"/>
    <property type="molecule type" value="Genomic_DNA"/>
</dbReference>
<evidence type="ECO:0000313" key="1">
    <source>
        <dbReference type="EMBL" id="AZQ65330.1"/>
    </source>
</evidence>
<evidence type="ECO:0000313" key="2">
    <source>
        <dbReference type="Proteomes" id="UP000267268"/>
    </source>
</evidence>
<sequence>MDGLDNIAIKVVKKGLSSIQIIGKDNSLFKSIDFKAESYTIVINSSHSDYNKNILFYSYYSFIQKKKLTV</sequence>
<dbReference type="KEGG" id="fll:EI427_24255"/>
<accession>A0A3Q9FRD2</accession>
<proteinExistence type="predicted"/>
<dbReference type="AlphaFoldDB" id="A0A3Q9FRD2"/>
<dbReference type="RefSeq" id="WP_126619944.1">
    <property type="nucleotide sequence ID" value="NZ_CP034563.1"/>
</dbReference>
<reference evidence="1 2" key="1">
    <citation type="submission" date="2018-12" db="EMBL/GenBank/DDBJ databases">
        <title>Flammeovirga pectinis sp. nov., isolated from the gut of the Korean scallop, Patinopecten yessoensis.</title>
        <authorList>
            <person name="Bae J.-W."/>
            <person name="Jeong Y.-S."/>
            <person name="Kang W."/>
        </authorList>
    </citation>
    <scope>NUCLEOTIDE SEQUENCE [LARGE SCALE GENOMIC DNA]</scope>
    <source>
        <strain evidence="1 2">L12M1</strain>
    </source>
</reference>